<keyword evidence="3" id="KW-1185">Reference proteome</keyword>
<keyword evidence="1" id="KW-0812">Transmembrane</keyword>
<dbReference type="RefSeq" id="WP_143849390.1">
    <property type="nucleotide sequence ID" value="NZ_VLXZ01000008.1"/>
</dbReference>
<comment type="caution">
    <text evidence="2">The sequence shown here is derived from an EMBL/GenBank/DDBJ whole genome shotgun (WGS) entry which is preliminary data.</text>
</comment>
<dbReference type="EMBL" id="VLXZ01000008">
    <property type="protein sequence ID" value="TSB46050.1"/>
    <property type="molecule type" value="Genomic_DNA"/>
</dbReference>
<protein>
    <submittedName>
        <fullName evidence="2">Uncharacterized protein</fullName>
    </submittedName>
</protein>
<evidence type="ECO:0000256" key="1">
    <source>
        <dbReference type="SAM" id="Phobius"/>
    </source>
</evidence>
<dbReference type="AlphaFoldDB" id="A0A553ZX62"/>
<evidence type="ECO:0000313" key="2">
    <source>
        <dbReference type="EMBL" id="TSB46050.1"/>
    </source>
</evidence>
<keyword evidence="1" id="KW-0472">Membrane</keyword>
<keyword evidence="1" id="KW-1133">Transmembrane helix</keyword>
<name>A0A553ZX62_9BACI</name>
<sequence>MKVKEAKAITTEWVLNFSKKHSSFHSAYLAGSIVDREEETTLPPSSDLDVLIILNQEEIPLKPGKIRFHHVLLDVTYLPWSQFHEIEGVLSSYHLANSLKHNTILLDPTYELHNLQLEVARQFPKKKWVEARCEDAMKRITNNLNSLTQKSQWADQVMAWLFGTGVMCHVLLIAGLENPTIRLRYLTTRTLLTTYQQETVYEKLLDLLGCKELGAERLLEHLDHLEQTFDAAVSHAKTPFFFSSDITADARVIAIDGSRELIVAGNHREAVFWIVATFARCHQIFNADALNLSECYKQSFQLLLEDLGIHDVHDLEQRSTSVRAYLPTLKASAMKIMDENPSVIDE</sequence>
<evidence type="ECO:0000313" key="3">
    <source>
        <dbReference type="Proteomes" id="UP000318521"/>
    </source>
</evidence>
<gene>
    <name evidence="2" type="ORF">FN960_14225</name>
</gene>
<organism evidence="2 3">
    <name type="scientific">Alkalicoccobacillus porphyridii</name>
    <dbReference type="NCBI Taxonomy" id="2597270"/>
    <lineage>
        <taxon>Bacteria</taxon>
        <taxon>Bacillati</taxon>
        <taxon>Bacillota</taxon>
        <taxon>Bacilli</taxon>
        <taxon>Bacillales</taxon>
        <taxon>Bacillaceae</taxon>
        <taxon>Alkalicoccobacillus</taxon>
    </lineage>
</organism>
<accession>A0A553ZX62</accession>
<proteinExistence type="predicted"/>
<dbReference type="Proteomes" id="UP000318521">
    <property type="component" value="Unassembled WGS sequence"/>
</dbReference>
<feature type="transmembrane region" description="Helical" evidence="1">
    <location>
        <begin position="157"/>
        <end position="176"/>
    </location>
</feature>
<reference evidence="2 3" key="1">
    <citation type="submission" date="2019-07" db="EMBL/GenBank/DDBJ databases">
        <authorList>
            <person name="Park Y.J."/>
            <person name="Jeong S.E."/>
            <person name="Jung H.S."/>
        </authorList>
    </citation>
    <scope>NUCLEOTIDE SEQUENCE [LARGE SCALE GENOMIC DNA]</scope>
    <source>
        <strain evidence="3">P16(2019)</strain>
    </source>
</reference>
<dbReference type="OrthoDB" id="3659232at2"/>